<evidence type="ECO:0000313" key="1">
    <source>
        <dbReference type="EMBL" id="KAJ8886786.1"/>
    </source>
</evidence>
<organism evidence="1 2">
    <name type="scientific">Dryococelus australis</name>
    <dbReference type="NCBI Taxonomy" id="614101"/>
    <lineage>
        <taxon>Eukaryota</taxon>
        <taxon>Metazoa</taxon>
        <taxon>Ecdysozoa</taxon>
        <taxon>Arthropoda</taxon>
        <taxon>Hexapoda</taxon>
        <taxon>Insecta</taxon>
        <taxon>Pterygota</taxon>
        <taxon>Neoptera</taxon>
        <taxon>Polyneoptera</taxon>
        <taxon>Phasmatodea</taxon>
        <taxon>Verophasmatodea</taxon>
        <taxon>Anareolatae</taxon>
        <taxon>Phasmatidae</taxon>
        <taxon>Eurycanthinae</taxon>
        <taxon>Dryococelus</taxon>
    </lineage>
</organism>
<accession>A0ABQ9HQY8</accession>
<dbReference type="Proteomes" id="UP001159363">
    <property type="component" value="Chromosome X"/>
</dbReference>
<keyword evidence="2" id="KW-1185">Reference proteome</keyword>
<dbReference type="EMBL" id="JARBHB010000004">
    <property type="protein sequence ID" value="KAJ8886786.1"/>
    <property type="molecule type" value="Genomic_DNA"/>
</dbReference>
<gene>
    <name evidence="1" type="ORF">PR048_012998</name>
</gene>
<sequence length="131" mass="15379">MTKWNAWFISVKYVVEYLDDVVNFFGQEEEGSSAMTFFKNCPKKALVSSNKIFHVEVSCQEFLEGYLAFQTHVVYCQKAMKNVEVTDVYCWVYQVNKFVKKSVSVLPYPHLMLTSMLFWDTDIFCQTYGKI</sequence>
<reference evidence="1 2" key="1">
    <citation type="submission" date="2023-02" db="EMBL/GenBank/DDBJ databases">
        <title>LHISI_Scaffold_Assembly.</title>
        <authorList>
            <person name="Stuart O.P."/>
            <person name="Cleave R."/>
            <person name="Magrath M.J.L."/>
            <person name="Mikheyev A.S."/>
        </authorList>
    </citation>
    <scope>NUCLEOTIDE SEQUENCE [LARGE SCALE GENOMIC DNA]</scope>
    <source>
        <strain evidence="1">Daus_M_001</strain>
        <tissue evidence="1">Leg muscle</tissue>
    </source>
</reference>
<protein>
    <submittedName>
        <fullName evidence="1">Uncharacterized protein</fullName>
    </submittedName>
</protein>
<proteinExistence type="predicted"/>
<name>A0ABQ9HQY8_9NEOP</name>
<evidence type="ECO:0000313" key="2">
    <source>
        <dbReference type="Proteomes" id="UP001159363"/>
    </source>
</evidence>
<comment type="caution">
    <text evidence="1">The sequence shown here is derived from an EMBL/GenBank/DDBJ whole genome shotgun (WGS) entry which is preliminary data.</text>
</comment>